<dbReference type="InterPro" id="IPR052343">
    <property type="entry name" value="Retrotransposon-Effector_Assoc"/>
</dbReference>
<dbReference type="InterPro" id="IPR000477">
    <property type="entry name" value="RT_dom"/>
</dbReference>
<sequence>MIKLALKEWHVTHSQNLPATKVRDHGINFGFIKDFWLEMQADIMRFMAEFHRNGRLSKGINSTFIALIPKVDSPHRLNDFRPISLVGSLYKILAKVLANRLRMVVGRVISESQTAFVKDRQILDGILIANEVVDEARKTKKELLLFKVDFEKAYDSVDWGYLDAVMGRMSFPVLWRKWIKECVCTATASVLVNGSPTDEFPLKRGLRQRDPLSPLLFLVFAEGLHVLMQAMVENHFFSGYSVGMQNSVSVSHLQFADDTLLLGTKSWANVRAMRETLVLFETMSSLKVNFSKSMLVGVNISDTWLHAAATALRCKVGKIPFIYLGLPIGGDPRRLIFWEPVLNRIRSRLGIVVQGVGCTLWDRERAFARRGRSMSSWWREIARIRDEVADIGGGWFGASVVRKDRSVDMWLWRPDPIRGYSVREAYRFLTSHQPISMIDADDLIWHKQVPLKVSSFAWRLLRNRLPTKDNLANRGIITAEAQSCVAGCGALESAQHLFISCSTFGSLWLLEVYEHVAHSCSLLGSYASGPFGKKEITGYSEIPNSPYLS</sequence>
<dbReference type="Pfam" id="PF00078">
    <property type="entry name" value="RVT_1"/>
    <property type="match status" value="1"/>
</dbReference>
<dbReference type="OrthoDB" id="410381at2759"/>
<gene>
    <name evidence="2" type="ORF">TSUD_94650</name>
</gene>
<proteinExistence type="predicted"/>
<reference evidence="3" key="1">
    <citation type="journal article" date="2017" name="Front. Plant Sci.">
        <title>Climate Clever Clovers: New Paradigm to Reduce the Environmental Footprint of Ruminants by Breeding Low Methanogenic Forages Utilizing Haplotype Variation.</title>
        <authorList>
            <person name="Kaur P."/>
            <person name="Appels R."/>
            <person name="Bayer P.E."/>
            <person name="Keeble-Gagnere G."/>
            <person name="Wang J."/>
            <person name="Hirakawa H."/>
            <person name="Shirasawa K."/>
            <person name="Vercoe P."/>
            <person name="Stefanova K."/>
            <person name="Durmic Z."/>
            <person name="Nichols P."/>
            <person name="Revell C."/>
            <person name="Isobe S.N."/>
            <person name="Edwards D."/>
            <person name="Erskine W."/>
        </authorList>
    </citation>
    <scope>NUCLEOTIDE SEQUENCE [LARGE SCALE GENOMIC DNA]</scope>
    <source>
        <strain evidence="3">cv. Daliak</strain>
    </source>
</reference>
<organism evidence="2 3">
    <name type="scientific">Trifolium subterraneum</name>
    <name type="common">Subterranean clover</name>
    <dbReference type="NCBI Taxonomy" id="3900"/>
    <lineage>
        <taxon>Eukaryota</taxon>
        <taxon>Viridiplantae</taxon>
        <taxon>Streptophyta</taxon>
        <taxon>Embryophyta</taxon>
        <taxon>Tracheophyta</taxon>
        <taxon>Spermatophyta</taxon>
        <taxon>Magnoliopsida</taxon>
        <taxon>eudicotyledons</taxon>
        <taxon>Gunneridae</taxon>
        <taxon>Pentapetalae</taxon>
        <taxon>rosids</taxon>
        <taxon>fabids</taxon>
        <taxon>Fabales</taxon>
        <taxon>Fabaceae</taxon>
        <taxon>Papilionoideae</taxon>
        <taxon>50 kb inversion clade</taxon>
        <taxon>NPAAA clade</taxon>
        <taxon>Hologalegina</taxon>
        <taxon>IRL clade</taxon>
        <taxon>Trifolieae</taxon>
        <taxon>Trifolium</taxon>
    </lineage>
</organism>
<dbReference type="Pfam" id="PF13966">
    <property type="entry name" value="zf-RVT"/>
    <property type="match status" value="1"/>
</dbReference>
<dbReference type="PROSITE" id="PS50878">
    <property type="entry name" value="RT_POL"/>
    <property type="match status" value="1"/>
</dbReference>
<dbReference type="EMBL" id="DF974299">
    <property type="protein sequence ID" value="GAU47276.1"/>
    <property type="molecule type" value="Genomic_DNA"/>
</dbReference>
<dbReference type="PANTHER" id="PTHR46890:SF48">
    <property type="entry name" value="RNA-DIRECTED DNA POLYMERASE"/>
    <property type="match status" value="1"/>
</dbReference>
<dbReference type="AlphaFoldDB" id="A0A2Z6NUS9"/>
<feature type="domain" description="Reverse transcriptase" evidence="1">
    <location>
        <begin position="49"/>
        <end position="328"/>
    </location>
</feature>
<evidence type="ECO:0000313" key="3">
    <source>
        <dbReference type="Proteomes" id="UP000242715"/>
    </source>
</evidence>
<protein>
    <recommendedName>
        <fullName evidence="1">Reverse transcriptase domain-containing protein</fullName>
    </recommendedName>
</protein>
<name>A0A2Z6NUS9_TRISU</name>
<dbReference type="CDD" id="cd01650">
    <property type="entry name" value="RT_nLTR_like"/>
    <property type="match status" value="1"/>
</dbReference>
<accession>A0A2Z6NUS9</accession>
<dbReference type="InterPro" id="IPR026960">
    <property type="entry name" value="RVT-Znf"/>
</dbReference>
<evidence type="ECO:0000259" key="1">
    <source>
        <dbReference type="PROSITE" id="PS50878"/>
    </source>
</evidence>
<keyword evidence="3" id="KW-1185">Reference proteome</keyword>
<evidence type="ECO:0000313" key="2">
    <source>
        <dbReference type="EMBL" id="GAU47276.1"/>
    </source>
</evidence>
<dbReference type="PANTHER" id="PTHR46890">
    <property type="entry name" value="NON-LTR RETROLELEMENT REVERSE TRANSCRIPTASE-LIKE PROTEIN-RELATED"/>
    <property type="match status" value="1"/>
</dbReference>
<dbReference type="Proteomes" id="UP000242715">
    <property type="component" value="Unassembled WGS sequence"/>
</dbReference>